<feature type="compositionally biased region" description="Low complexity" evidence="1">
    <location>
        <begin position="10"/>
        <end position="26"/>
    </location>
</feature>
<dbReference type="SMART" id="SM01190">
    <property type="entry name" value="EMP24_GP25L"/>
    <property type="match status" value="1"/>
</dbReference>
<keyword evidence="5" id="KW-1185">Reference proteome</keyword>
<dbReference type="InParanoid" id="A0A078AFH5"/>
<sequence length="703" mass="80273">MGKINDPSHKVVTVQPVKQQQVPTTKGNQEASNNQNVETQQALILGDTQRVKFNDLDNTQKPLESKQPEVKTKQSRNESQNDHTKFETNDKMSSPPMKQNIQGTSQDKLEGKQTNSNDDFLTFNDDASRKENTKSVIHQTDEDKVFKLPEIQQRTHRVIEEKSQHLVQSSNRVSLEQEYQDKQMSKLEIKKEAQRIKDAIGTQRSTLSQQNVELNQQMATNYINDLFNMFSGPPPTYNQSIVPVQTQIIQQESPQRNHEQAQTVVDYQQASSFNDSEQRGSNEHQRSSGTVPRAIFQDEPTRNQTISHIPEESSNYSQSVGKNVDNSQILKSENQPAEELKLQDKIKVETDEPEAEDKITSKPQVQESLESRNNESSKKEKSDTQSSSTHNFARPGFTHSSVETEEVDYDVKVARSYVQKLMSTQINNHQQFSLPPQSSQSNRGTVIAPKETTPFQENPIKLETSQIQDGEEADFRSDSEIQREMDPGTVSEIDPEVYNKDIFEDDSERNSQVYASQVEKFMSDLLPIDMLTVELEPYGEQIFYMKVDHYPSKLKFAYSITSSDPRPIDLIEYFSEYNIHKQSQFGRYGIKFVNKDSNIQDITFAYKLVKKTSGDQGMSPSDAAPTSEEAALFSSLEEANAEMGHFMTENKFQNFRMEGYVHTVQNTTQNSLYSTVLEILIMIGLGAFQVYHLKKVLDNKRMI</sequence>
<gene>
    <name evidence="4" type="primary">Contig17435.g18553</name>
    <name evidence="4" type="ORF">STYLEM_9268</name>
</gene>
<keyword evidence="2" id="KW-1133">Transmembrane helix</keyword>
<keyword evidence="2" id="KW-0812">Transmembrane</keyword>
<accession>A0A078AFH5</accession>
<dbReference type="OrthoDB" id="3427at2759"/>
<protein>
    <recommendedName>
        <fullName evidence="3">GOLD domain-containing protein</fullName>
    </recommendedName>
</protein>
<feature type="transmembrane region" description="Helical" evidence="2">
    <location>
        <begin position="672"/>
        <end position="693"/>
    </location>
</feature>
<evidence type="ECO:0000259" key="3">
    <source>
        <dbReference type="SMART" id="SM01190"/>
    </source>
</evidence>
<feature type="region of interest" description="Disordered" evidence="1">
    <location>
        <begin position="1"/>
        <end position="141"/>
    </location>
</feature>
<feature type="region of interest" description="Disordered" evidence="1">
    <location>
        <begin position="271"/>
        <end position="399"/>
    </location>
</feature>
<evidence type="ECO:0000256" key="2">
    <source>
        <dbReference type="SAM" id="Phobius"/>
    </source>
</evidence>
<dbReference type="EMBL" id="CCKQ01008805">
    <property type="protein sequence ID" value="CDW80272.1"/>
    <property type="molecule type" value="Genomic_DNA"/>
</dbReference>
<feature type="compositionally biased region" description="Basic and acidic residues" evidence="1">
    <location>
        <begin position="369"/>
        <end position="383"/>
    </location>
</feature>
<dbReference type="AlphaFoldDB" id="A0A078AFH5"/>
<keyword evidence="2" id="KW-0472">Membrane</keyword>
<proteinExistence type="predicted"/>
<feature type="compositionally biased region" description="Basic and acidic residues" evidence="1">
    <location>
        <begin position="338"/>
        <end position="360"/>
    </location>
</feature>
<feature type="domain" description="GOLD" evidence="3">
    <location>
        <begin position="530"/>
        <end position="698"/>
    </location>
</feature>
<dbReference type="Proteomes" id="UP000039865">
    <property type="component" value="Unassembled WGS sequence"/>
</dbReference>
<dbReference type="Pfam" id="PF01105">
    <property type="entry name" value="EMP24_GP25L"/>
    <property type="match status" value="1"/>
</dbReference>
<dbReference type="InterPro" id="IPR009038">
    <property type="entry name" value="GOLD_dom"/>
</dbReference>
<evidence type="ECO:0000256" key="1">
    <source>
        <dbReference type="SAM" id="MobiDB-lite"/>
    </source>
</evidence>
<feature type="compositionally biased region" description="Polar residues" evidence="1">
    <location>
        <begin position="96"/>
        <end position="119"/>
    </location>
</feature>
<feature type="compositionally biased region" description="Basic and acidic residues" evidence="1">
    <location>
        <begin position="126"/>
        <end position="141"/>
    </location>
</feature>
<name>A0A078AFH5_STYLE</name>
<feature type="compositionally biased region" description="Polar residues" evidence="1">
    <location>
        <begin position="27"/>
        <end position="42"/>
    </location>
</feature>
<organism evidence="4 5">
    <name type="scientific">Stylonychia lemnae</name>
    <name type="common">Ciliate</name>
    <dbReference type="NCBI Taxonomy" id="5949"/>
    <lineage>
        <taxon>Eukaryota</taxon>
        <taxon>Sar</taxon>
        <taxon>Alveolata</taxon>
        <taxon>Ciliophora</taxon>
        <taxon>Intramacronucleata</taxon>
        <taxon>Spirotrichea</taxon>
        <taxon>Stichotrichia</taxon>
        <taxon>Sporadotrichida</taxon>
        <taxon>Oxytrichidae</taxon>
        <taxon>Stylonychinae</taxon>
        <taxon>Stylonychia</taxon>
    </lineage>
</organism>
<feature type="compositionally biased region" description="Polar residues" evidence="1">
    <location>
        <begin position="302"/>
        <end position="335"/>
    </location>
</feature>
<evidence type="ECO:0000313" key="4">
    <source>
        <dbReference type="EMBL" id="CDW80272.1"/>
    </source>
</evidence>
<feature type="compositionally biased region" description="Basic and acidic residues" evidence="1">
    <location>
        <begin position="63"/>
        <end position="90"/>
    </location>
</feature>
<reference evidence="4 5" key="1">
    <citation type="submission" date="2014-06" db="EMBL/GenBank/DDBJ databases">
        <authorList>
            <person name="Swart Estienne"/>
        </authorList>
    </citation>
    <scope>NUCLEOTIDE SEQUENCE [LARGE SCALE GENOMIC DNA]</scope>
    <source>
        <strain evidence="4 5">130c</strain>
    </source>
</reference>
<evidence type="ECO:0000313" key="5">
    <source>
        <dbReference type="Proteomes" id="UP000039865"/>
    </source>
</evidence>
<feature type="compositionally biased region" description="Basic and acidic residues" evidence="1">
    <location>
        <begin position="276"/>
        <end position="286"/>
    </location>
</feature>